<dbReference type="Proteomes" id="UP000316770">
    <property type="component" value="Chromosome"/>
</dbReference>
<proteinExistence type="predicted"/>
<dbReference type="SMART" id="SM00460">
    <property type="entry name" value="TGc"/>
    <property type="match status" value="1"/>
</dbReference>
<feature type="domain" description="Transglutaminase-like" evidence="1">
    <location>
        <begin position="183"/>
        <end position="243"/>
    </location>
</feature>
<dbReference type="EMBL" id="CP036318">
    <property type="protein sequence ID" value="QDV55604.1"/>
    <property type="molecule type" value="Genomic_DNA"/>
</dbReference>
<organism evidence="2 3">
    <name type="scientific">Rosistilla oblonga</name>
    <dbReference type="NCBI Taxonomy" id="2527990"/>
    <lineage>
        <taxon>Bacteria</taxon>
        <taxon>Pseudomonadati</taxon>
        <taxon>Planctomycetota</taxon>
        <taxon>Planctomycetia</taxon>
        <taxon>Pirellulales</taxon>
        <taxon>Pirellulaceae</taxon>
        <taxon>Rosistilla</taxon>
    </lineage>
</organism>
<dbReference type="SUPFAM" id="SSF54001">
    <property type="entry name" value="Cysteine proteinases"/>
    <property type="match status" value="1"/>
</dbReference>
<evidence type="ECO:0000313" key="2">
    <source>
        <dbReference type="EMBL" id="QDV55604.1"/>
    </source>
</evidence>
<reference evidence="2 3" key="1">
    <citation type="submission" date="2019-02" db="EMBL/GenBank/DDBJ databases">
        <title>Deep-cultivation of Planctomycetes and their phenomic and genomic characterization uncovers novel biology.</title>
        <authorList>
            <person name="Wiegand S."/>
            <person name="Jogler M."/>
            <person name="Boedeker C."/>
            <person name="Pinto D."/>
            <person name="Vollmers J."/>
            <person name="Rivas-Marin E."/>
            <person name="Kohn T."/>
            <person name="Peeters S.H."/>
            <person name="Heuer A."/>
            <person name="Rast P."/>
            <person name="Oberbeckmann S."/>
            <person name="Bunk B."/>
            <person name="Jeske O."/>
            <person name="Meyerdierks A."/>
            <person name="Storesund J.E."/>
            <person name="Kallscheuer N."/>
            <person name="Luecker S."/>
            <person name="Lage O.M."/>
            <person name="Pohl T."/>
            <person name="Merkel B.J."/>
            <person name="Hornburger P."/>
            <person name="Mueller R.-W."/>
            <person name="Bruemmer F."/>
            <person name="Labrenz M."/>
            <person name="Spormann A.M."/>
            <person name="Op den Camp H."/>
            <person name="Overmann J."/>
            <person name="Amann R."/>
            <person name="Jetten M.S.M."/>
            <person name="Mascher T."/>
            <person name="Medema M.H."/>
            <person name="Devos D.P."/>
            <person name="Kaster A.-K."/>
            <person name="Ovreas L."/>
            <person name="Rohde M."/>
            <person name="Galperin M.Y."/>
            <person name="Jogler C."/>
        </authorList>
    </citation>
    <scope>NUCLEOTIDE SEQUENCE [LARGE SCALE GENOMIC DNA]</scope>
    <source>
        <strain evidence="2 3">Mal33</strain>
    </source>
</reference>
<dbReference type="InterPro" id="IPR038765">
    <property type="entry name" value="Papain-like_cys_pep_sf"/>
</dbReference>
<dbReference type="Gene3D" id="2.60.40.2250">
    <property type="match status" value="1"/>
</dbReference>
<dbReference type="InterPro" id="IPR002931">
    <property type="entry name" value="Transglutaminase-like"/>
</dbReference>
<dbReference type="PANTHER" id="PTHR33490:SF12">
    <property type="entry name" value="BLL5557 PROTEIN"/>
    <property type="match status" value="1"/>
</dbReference>
<dbReference type="Gene3D" id="3.10.620.30">
    <property type="match status" value="1"/>
</dbReference>
<dbReference type="AlphaFoldDB" id="A0A518IRB0"/>
<keyword evidence="3" id="KW-1185">Reference proteome</keyword>
<accession>A0A518IRB0</accession>
<sequence length="302" mass="32982">MRDSLACASARLRVCRYNKAVSMKTIYVGCQLKYYVHTPTSFLLNISAAMNDFQRICNERIEVTPDQPLEQCQVGPLGNRLFRLIGQPGPLSIGYQAEVELRSAAVDSNNVGESNYSSLPPEVLIFLNPSRYCESDKLNRFAMNEFGWLLPGYSRVTAICNWTFDHLTYTPGSTGPSTTACDVLLQRAGVCRDYAHVAISLCRAMGIPARYVAGYAVHLQPPDFHGFFEAFLDGRWFLFDATRMAPVGGFVRIGTGRDAADVAFATLVGAAESVEMSVWANDSDSFGGGPGPDDVRSGLSSA</sequence>
<evidence type="ECO:0000313" key="3">
    <source>
        <dbReference type="Proteomes" id="UP000316770"/>
    </source>
</evidence>
<dbReference type="Pfam" id="PF01841">
    <property type="entry name" value="Transglut_core"/>
    <property type="match status" value="1"/>
</dbReference>
<dbReference type="Pfam" id="PF21295">
    <property type="entry name" value="Bact_transglu_N_2"/>
    <property type="match status" value="1"/>
</dbReference>
<gene>
    <name evidence="2" type="ORF">Mal33_15810</name>
</gene>
<protein>
    <submittedName>
        <fullName evidence="2">Transglutaminase-like superfamily protein</fullName>
    </submittedName>
</protein>
<dbReference type="InterPro" id="IPR048930">
    <property type="entry name" value="Bact_transglu_N_2"/>
</dbReference>
<name>A0A518IRB0_9BACT</name>
<dbReference type="PANTHER" id="PTHR33490">
    <property type="entry name" value="BLR5614 PROTEIN-RELATED"/>
    <property type="match status" value="1"/>
</dbReference>
<evidence type="ECO:0000259" key="1">
    <source>
        <dbReference type="SMART" id="SM00460"/>
    </source>
</evidence>